<keyword evidence="3" id="KW-0378">Hydrolase</keyword>
<evidence type="ECO:0000313" key="7">
    <source>
        <dbReference type="Proteomes" id="UP000484885"/>
    </source>
</evidence>
<comment type="cofactor">
    <cofactor evidence="1">
        <name>Zn(2+)</name>
        <dbReference type="ChEBI" id="CHEBI:29105"/>
    </cofactor>
</comment>
<name>A0A845VED0_9GAMM</name>
<dbReference type="PANTHER" id="PTHR35005">
    <property type="entry name" value="3-DEHYDRO-SCYLLO-INOSOSE HYDROLASE"/>
    <property type="match status" value="1"/>
</dbReference>
<evidence type="ECO:0000313" key="6">
    <source>
        <dbReference type="EMBL" id="NDY95609.1"/>
    </source>
</evidence>
<comment type="caution">
    <text evidence="6">The sequence shown here is derived from an EMBL/GenBank/DDBJ whole genome shotgun (WGS) entry which is preliminary data.</text>
</comment>
<evidence type="ECO:0000256" key="1">
    <source>
        <dbReference type="ARBA" id="ARBA00001947"/>
    </source>
</evidence>
<comment type="similarity">
    <text evidence="5">Belongs to the creatininase superfamily.</text>
</comment>
<dbReference type="AlphaFoldDB" id="A0A845VED0"/>
<dbReference type="Pfam" id="PF02633">
    <property type="entry name" value="Creatininase"/>
    <property type="match status" value="1"/>
</dbReference>
<accession>A0A845VED0</accession>
<gene>
    <name evidence="6" type="ORF">G3I74_07710</name>
</gene>
<dbReference type="Proteomes" id="UP000484885">
    <property type="component" value="Unassembled WGS sequence"/>
</dbReference>
<keyword evidence="4" id="KW-0862">Zinc</keyword>
<evidence type="ECO:0000256" key="3">
    <source>
        <dbReference type="ARBA" id="ARBA00022801"/>
    </source>
</evidence>
<evidence type="ECO:0000256" key="5">
    <source>
        <dbReference type="ARBA" id="ARBA00024029"/>
    </source>
</evidence>
<dbReference type="Gene3D" id="3.40.50.10310">
    <property type="entry name" value="Creatininase"/>
    <property type="match status" value="1"/>
</dbReference>
<organism evidence="6 7">
    <name type="scientific">Wenzhouxiangella limi</name>
    <dbReference type="NCBI Taxonomy" id="2707351"/>
    <lineage>
        <taxon>Bacteria</taxon>
        <taxon>Pseudomonadati</taxon>
        <taxon>Pseudomonadota</taxon>
        <taxon>Gammaproteobacteria</taxon>
        <taxon>Chromatiales</taxon>
        <taxon>Wenzhouxiangellaceae</taxon>
        <taxon>Wenzhouxiangella</taxon>
    </lineage>
</organism>
<dbReference type="InterPro" id="IPR024087">
    <property type="entry name" value="Creatininase-like_sf"/>
</dbReference>
<dbReference type="GO" id="GO:0009231">
    <property type="term" value="P:riboflavin biosynthetic process"/>
    <property type="evidence" value="ECO:0007669"/>
    <property type="project" value="TreeGrafter"/>
</dbReference>
<sequence>MIHRWQHLTSPELAELAGADALAVMVLGAIEQHGPHLPLSTDLDIATGLLERALAQLDDNIDAFVLPSLALGASDEHAGFVGTLSLSAGQMSRQLERIGAAVAAAGVRRLVLVNGHGGNIGWLGPAALELRRRYELLVVKASYMAFRAPEHLLGAAELRLGLHGGQAETAMMMHLHRERVRTEKLESFASCASDRPSDAALGPEADAAWAWLAEDLNPAGVVGDAAAATPELGRRLVDFYAARLAQVMREAVATGLGSWRG</sequence>
<evidence type="ECO:0000256" key="2">
    <source>
        <dbReference type="ARBA" id="ARBA00022723"/>
    </source>
</evidence>
<evidence type="ECO:0000256" key="4">
    <source>
        <dbReference type="ARBA" id="ARBA00022833"/>
    </source>
</evidence>
<dbReference type="SUPFAM" id="SSF102215">
    <property type="entry name" value="Creatininase"/>
    <property type="match status" value="1"/>
</dbReference>
<dbReference type="InterPro" id="IPR003785">
    <property type="entry name" value="Creatininase/forma_Hydrolase"/>
</dbReference>
<dbReference type="GO" id="GO:0016811">
    <property type="term" value="F:hydrolase activity, acting on carbon-nitrogen (but not peptide) bonds, in linear amides"/>
    <property type="evidence" value="ECO:0007669"/>
    <property type="project" value="TreeGrafter"/>
</dbReference>
<dbReference type="PANTHER" id="PTHR35005:SF1">
    <property type="entry name" value="2-AMINO-5-FORMYLAMINO-6-RIBOSYLAMINOPYRIMIDIN-4(3H)-ONE 5'-MONOPHOSPHATE DEFORMYLASE"/>
    <property type="match status" value="1"/>
</dbReference>
<keyword evidence="2" id="KW-0479">Metal-binding</keyword>
<keyword evidence="7" id="KW-1185">Reference proteome</keyword>
<dbReference type="EMBL" id="JAAGSC010000040">
    <property type="protein sequence ID" value="NDY95609.1"/>
    <property type="molecule type" value="Genomic_DNA"/>
</dbReference>
<proteinExistence type="inferred from homology"/>
<dbReference type="RefSeq" id="WP_164211008.1">
    <property type="nucleotide sequence ID" value="NZ_JAAGSC010000040.1"/>
</dbReference>
<reference evidence="6 7" key="1">
    <citation type="submission" date="2020-02" db="EMBL/GenBank/DDBJ databases">
        <authorList>
            <person name="Zhang X.-Y."/>
        </authorList>
    </citation>
    <scope>NUCLEOTIDE SEQUENCE [LARGE SCALE GENOMIC DNA]</scope>
    <source>
        <strain evidence="6 7">C33</strain>
    </source>
</reference>
<dbReference type="GO" id="GO:0046872">
    <property type="term" value="F:metal ion binding"/>
    <property type="evidence" value="ECO:0007669"/>
    <property type="project" value="UniProtKB-KW"/>
</dbReference>
<protein>
    <submittedName>
        <fullName evidence="6">Creatininase family protein</fullName>
    </submittedName>
</protein>